<gene>
    <name evidence="3" type="ORF">FBY41_1332</name>
</gene>
<evidence type="ECO:0000313" key="4">
    <source>
        <dbReference type="Proteomes" id="UP000316747"/>
    </source>
</evidence>
<dbReference type="Pfam" id="PF13699">
    <property type="entry name" value="eCIS_core"/>
    <property type="match status" value="1"/>
</dbReference>
<evidence type="ECO:0000256" key="1">
    <source>
        <dbReference type="SAM" id="MobiDB-lite"/>
    </source>
</evidence>
<keyword evidence="4" id="KW-1185">Reference proteome</keyword>
<accession>A0A543I394</accession>
<evidence type="ECO:0000259" key="2">
    <source>
        <dbReference type="Pfam" id="PF13699"/>
    </source>
</evidence>
<proteinExistence type="predicted"/>
<dbReference type="RefSeq" id="WP_141842521.1">
    <property type="nucleotide sequence ID" value="NZ_VFPM01000001.1"/>
</dbReference>
<dbReference type="EMBL" id="VFPM01000001">
    <property type="protein sequence ID" value="TQM64950.1"/>
    <property type="molecule type" value="Genomic_DNA"/>
</dbReference>
<dbReference type="Proteomes" id="UP000316747">
    <property type="component" value="Unassembled WGS sequence"/>
</dbReference>
<feature type="domain" description="eCIS core" evidence="2">
    <location>
        <begin position="30"/>
        <end position="95"/>
    </location>
</feature>
<reference evidence="3 4" key="1">
    <citation type="submission" date="2019-06" db="EMBL/GenBank/DDBJ databases">
        <title>Genome sequencing of plant associated microbes to promote plant fitness in Sorghum bicolor and Oryza sativa.</title>
        <authorList>
            <person name="Coleman-Derr D."/>
        </authorList>
    </citation>
    <scope>NUCLEOTIDE SEQUENCE [LARGE SCALE GENOMIC DNA]</scope>
    <source>
        <strain evidence="3 4">KV-663</strain>
    </source>
</reference>
<dbReference type="OrthoDB" id="4819514at2"/>
<sequence length="354" mass="36935">MSARTAARVPPPTVEQVAAVSLSPGTHPLPHRDRLQPLFGDHDLGTIRVSDGAQDAEARRRVLSSGFTLGERVSLPRDAPVALAAHEAVHVVQHRLGGAPTEPVAEAQADRIAQLAVSGRSVAHELSGAGRTAYGGATAGPARLRRAPNQAGTTDPDHVVSWVAGREAGRTPSQVLDALSDAHGGNTDRYFYTDTFGWVDVRHFGASASWACSVGSVATEGLGVANEAMQWVTEWGDSYRSGFSPEDIPSNAAGASFGDDYVGSVAGESVSAAMRRWMTDHGARVASDPGARRSALPATDPAVRGGAARGSSNASRTQSTASGAAAASRDTAVWQVGQLFDWRNWAGLYGMRPP</sequence>
<organism evidence="3 4">
    <name type="scientific">Humibacillus xanthopallidus</name>
    <dbReference type="NCBI Taxonomy" id="412689"/>
    <lineage>
        <taxon>Bacteria</taxon>
        <taxon>Bacillati</taxon>
        <taxon>Actinomycetota</taxon>
        <taxon>Actinomycetes</taxon>
        <taxon>Micrococcales</taxon>
        <taxon>Intrasporangiaceae</taxon>
        <taxon>Humibacillus</taxon>
    </lineage>
</organism>
<name>A0A543I394_9MICO</name>
<comment type="caution">
    <text evidence="3">The sequence shown here is derived from an EMBL/GenBank/DDBJ whole genome shotgun (WGS) entry which is preliminary data.</text>
</comment>
<protein>
    <submittedName>
        <fullName evidence="3">Uncharacterized protein DUF4157</fullName>
    </submittedName>
</protein>
<dbReference type="InterPro" id="IPR025295">
    <property type="entry name" value="eCIS_core_dom"/>
</dbReference>
<evidence type="ECO:0000313" key="3">
    <source>
        <dbReference type="EMBL" id="TQM64950.1"/>
    </source>
</evidence>
<dbReference type="AlphaFoldDB" id="A0A543I394"/>
<feature type="region of interest" description="Disordered" evidence="1">
    <location>
        <begin position="283"/>
        <end position="327"/>
    </location>
</feature>
<feature type="compositionally biased region" description="Low complexity" evidence="1">
    <location>
        <begin position="314"/>
        <end position="327"/>
    </location>
</feature>